<dbReference type="SMART" id="SM00460">
    <property type="entry name" value="TGc"/>
    <property type="match status" value="1"/>
</dbReference>
<name>A0A644ZS82_9ZZZZ</name>
<evidence type="ECO:0000313" key="2">
    <source>
        <dbReference type="EMBL" id="MPM41513.1"/>
    </source>
</evidence>
<sequence>MKYLTLILVSSLLMACGESLSLKAPDKSLVEEQFSKGNFTEAGKMIGLYLANDSISEHERYEMNFKLELMERIRKDFTKKDTFVIRYIKEHYPEVTEAELKAWEASNALENMTIDGEKWYFNSAARNLFRIDKEAAKRYKLPNGGQSDSLNRFLEWYIPRIVAQSKNSKKVLDSPVKMRVKYTLTVKPGQVPAGEVVRVWMPYPRQDVASHSGIELLSASQPLYVISPDTYPHKSIYMEQEAIEGEPLSFSYEFVYTSYAQVHLFKPETVQPYDTTSAIYREYTKQSEPHILFSRNIQDKVNEVVGDEHNPYIKVKKIYEWIDTNFPWASAREYSTISNIPEYVLANRHGDCGQVSLLFITMARAAGIPAKWQSGWMMHPGNKNLHDWAEVYFEGIGWVPVDQSFGRVFGNEGNDETYYFFTKGLDPYRLIVNQDISGPFFPAKIYPRSETVDFQRGEVEWRGGNLYFDRWRYNMQIDYL</sequence>
<dbReference type="SUPFAM" id="SSF54001">
    <property type="entry name" value="Cysteine proteinases"/>
    <property type="match status" value="1"/>
</dbReference>
<proteinExistence type="predicted"/>
<evidence type="ECO:0000259" key="1">
    <source>
        <dbReference type="SMART" id="SM00460"/>
    </source>
</evidence>
<dbReference type="InterPro" id="IPR002931">
    <property type="entry name" value="Transglutaminase-like"/>
</dbReference>
<gene>
    <name evidence="2" type="ORF">SDC9_88168</name>
</gene>
<dbReference type="Gene3D" id="3.10.620.30">
    <property type="match status" value="1"/>
</dbReference>
<dbReference type="PANTHER" id="PTHR38339:SF1">
    <property type="entry name" value="TRANSGLUTAMINASE-LIKE DOMAIN-CONTAINING PROTEIN"/>
    <property type="match status" value="1"/>
</dbReference>
<feature type="domain" description="Transglutaminase-like" evidence="1">
    <location>
        <begin position="344"/>
        <end position="405"/>
    </location>
</feature>
<dbReference type="PANTHER" id="PTHR38339">
    <property type="entry name" value="TRANSGLUTAMINASE DOMAIN PROTEIN"/>
    <property type="match status" value="1"/>
</dbReference>
<dbReference type="PROSITE" id="PS51257">
    <property type="entry name" value="PROKAR_LIPOPROTEIN"/>
    <property type="match status" value="1"/>
</dbReference>
<organism evidence="2">
    <name type="scientific">bioreactor metagenome</name>
    <dbReference type="NCBI Taxonomy" id="1076179"/>
    <lineage>
        <taxon>unclassified sequences</taxon>
        <taxon>metagenomes</taxon>
        <taxon>ecological metagenomes</taxon>
    </lineage>
</organism>
<comment type="caution">
    <text evidence="2">The sequence shown here is derived from an EMBL/GenBank/DDBJ whole genome shotgun (WGS) entry which is preliminary data.</text>
</comment>
<reference evidence="2" key="1">
    <citation type="submission" date="2019-08" db="EMBL/GenBank/DDBJ databases">
        <authorList>
            <person name="Kucharzyk K."/>
            <person name="Murdoch R.W."/>
            <person name="Higgins S."/>
            <person name="Loffler F."/>
        </authorList>
    </citation>
    <scope>NUCLEOTIDE SEQUENCE</scope>
</reference>
<accession>A0A644ZS82</accession>
<protein>
    <recommendedName>
        <fullName evidence="1">Transglutaminase-like domain-containing protein</fullName>
    </recommendedName>
</protein>
<dbReference type="InterPro" id="IPR038765">
    <property type="entry name" value="Papain-like_cys_pep_sf"/>
</dbReference>
<dbReference type="Pfam" id="PF01841">
    <property type="entry name" value="Transglut_core"/>
    <property type="match status" value="1"/>
</dbReference>
<dbReference type="AlphaFoldDB" id="A0A644ZS82"/>
<dbReference type="EMBL" id="VSSQ01009400">
    <property type="protein sequence ID" value="MPM41513.1"/>
    <property type="molecule type" value="Genomic_DNA"/>
</dbReference>